<keyword evidence="1" id="KW-0732">Signal</keyword>
<dbReference type="PANTHER" id="PTHR11851:SF224">
    <property type="entry name" value="PROCESSING PROTEASE"/>
    <property type="match status" value="1"/>
</dbReference>
<dbReference type="InterPro" id="IPR011249">
    <property type="entry name" value="Metalloenz_LuxS/M16"/>
</dbReference>
<keyword evidence="5" id="KW-1185">Reference proteome</keyword>
<evidence type="ECO:0000259" key="3">
    <source>
        <dbReference type="Pfam" id="PF05193"/>
    </source>
</evidence>
<keyword evidence="4" id="KW-0378">Hydrolase</keyword>
<evidence type="ECO:0000256" key="1">
    <source>
        <dbReference type="SAM" id="SignalP"/>
    </source>
</evidence>
<accession>A0A178MWE1</accession>
<dbReference type="InterPro" id="IPR011765">
    <property type="entry name" value="Pept_M16_N"/>
</dbReference>
<dbReference type="PANTHER" id="PTHR11851">
    <property type="entry name" value="METALLOPROTEASE"/>
    <property type="match status" value="1"/>
</dbReference>
<dbReference type="AlphaFoldDB" id="A0A178MWE1"/>
<dbReference type="GO" id="GO:0006508">
    <property type="term" value="P:proteolysis"/>
    <property type="evidence" value="ECO:0007669"/>
    <property type="project" value="UniProtKB-KW"/>
</dbReference>
<dbReference type="Pfam" id="PF00675">
    <property type="entry name" value="Peptidase_M16"/>
    <property type="match status" value="1"/>
</dbReference>
<comment type="caution">
    <text evidence="4">The sequence shown here is derived from an EMBL/GenBank/DDBJ whole genome shotgun (WGS) entry which is preliminary data.</text>
</comment>
<organism evidence="4 5">
    <name type="scientific">Magnetospirillum moscoviense</name>
    <dbReference type="NCBI Taxonomy" id="1437059"/>
    <lineage>
        <taxon>Bacteria</taxon>
        <taxon>Pseudomonadati</taxon>
        <taxon>Pseudomonadota</taxon>
        <taxon>Alphaproteobacteria</taxon>
        <taxon>Rhodospirillales</taxon>
        <taxon>Rhodospirillaceae</taxon>
        <taxon>Magnetospirillum</taxon>
    </lineage>
</organism>
<name>A0A178MWE1_9PROT</name>
<gene>
    <name evidence="4" type="ORF">A6A05_00900</name>
</gene>
<protein>
    <submittedName>
        <fullName evidence="4">Zinc protease</fullName>
    </submittedName>
</protein>
<dbReference type="GO" id="GO:0046872">
    <property type="term" value="F:metal ion binding"/>
    <property type="evidence" value="ECO:0007669"/>
    <property type="project" value="InterPro"/>
</dbReference>
<evidence type="ECO:0000259" key="2">
    <source>
        <dbReference type="Pfam" id="PF00675"/>
    </source>
</evidence>
<evidence type="ECO:0000313" key="5">
    <source>
        <dbReference type="Proteomes" id="UP000078543"/>
    </source>
</evidence>
<dbReference type="EMBL" id="LWQU01000104">
    <property type="protein sequence ID" value="OAN55150.1"/>
    <property type="molecule type" value="Genomic_DNA"/>
</dbReference>
<feature type="chain" id="PRO_5008092303" evidence="1">
    <location>
        <begin position="20"/>
        <end position="428"/>
    </location>
</feature>
<dbReference type="InterPro" id="IPR007863">
    <property type="entry name" value="Peptidase_M16_C"/>
</dbReference>
<feature type="domain" description="Peptidase M16 N-terminal" evidence="2">
    <location>
        <begin position="36"/>
        <end position="176"/>
    </location>
</feature>
<keyword evidence="4" id="KW-0645">Protease</keyword>
<dbReference type="GO" id="GO:0008233">
    <property type="term" value="F:peptidase activity"/>
    <property type="evidence" value="ECO:0007669"/>
    <property type="project" value="UniProtKB-KW"/>
</dbReference>
<dbReference type="Pfam" id="PF05193">
    <property type="entry name" value="Peptidase_M16_C"/>
    <property type="match status" value="1"/>
</dbReference>
<proteinExistence type="predicted"/>
<dbReference type="OrthoDB" id="9811314at2"/>
<evidence type="ECO:0000313" key="4">
    <source>
        <dbReference type="EMBL" id="OAN55150.1"/>
    </source>
</evidence>
<dbReference type="Proteomes" id="UP000078543">
    <property type="component" value="Unassembled WGS sequence"/>
</dbReference>
<dbReference type="STRING" id="1437059.A6A05_00900"/>
<dbReference type="Gene3D" id="3.30.830.10">
    <property type="entry name" value="Metalloenzyme, LuxS/M16 peptidase-like"/>
    <property type="match status" value="2"/>
</dbReference>
<sequence length="428" mass="46209">MIRRLLVVLALLTAWPAYAVTVERVVSPGGIEAWLVQDHSNPILAVEIAFAGGAAIEAKSGTAHMMSALLDEGAGPYDSQAFQGKLDDLAISLGFDAGKDRLRGHLKTLTEHRDTAFDLLRLAMTQARFNKEPVERIRGQILAGLAREQQSPEAQASKAWYRAAFPDHPYGRPLKGDVASIKAITTAELKAFAKTWMTREGMVIGVAGDITPAELGPLLDRTFAALPARHPPINVPEAAAAGGRTELVTLDNPQSVAMFGSAGIKRDDPDWWPAYVVNYILGGGGFSSRLTEEVREKRGLAYSVYSYLMPFDRGGIIIGGVATENARINTSLDLIKAEWHRMAEQGPTETELANAKTYLTGSFPLSLDSTAAIAGLMVTMQTDKLGLDYLERRSAFIEAVTLADTRRAAKRLLDADALTIVVAGRPTP</sequence>
<feature type="domain" description="Peptidase M16 C-terminal" evidence="3">
    <location>
        <begin position="184"/>
        <end position="358"/>
    </location>
</feature>
<feature type="signal peptide" evidence="1">
    <location>
        <begin position="1"/>
        <end position="19"/>
    </location>
</feature>
<reference evidence="4 5" key="1">
    <citation type="submission" date="2016-04" db="EMBL/GenBank/DDBJ databases">
        <title>Draft genome sequence of freshwater magnetotactic bacteria Magnetospirillum marisnigri SP-1 and Magnetospirillum moscoviense BB-1.</title>
        <authorList>
            <person name="Koziaeva V."/>
            <person name="Dziuba M.V."/>
            <person name="Ivanov T.M."/>
            <person name="Kuznetsov B."/>
            <person name="Grouzdev D.S."/>
        </authorList>
    </citation>
    <scope>NUCLEOTIDE SEQUENCE [LARGE SCALE GENOMIC DNA]</scope>
    <source>
        <strain evidence="4 5">BB-1</strain>
    </source>
</reference>
<dbReference type="SUPFAM" id="SSF63411">
    <property type="entry name" value="LuxS/MPP-like metallohydrolase"/>
    <property type="match status" value="2"/>
</dbReference>
<dbReference type="RefSeq" id="WP_068498297.1">
    <property type="nucleotide sequence ID" value="NZ_LWQU01000104.1"/>
</dbReference>
<dbReference type="InterPro" id="IPR050361">
    <property type="entry name" value="MPP/UQCRC_Complex"/>
</dbReference>